<evidence type="ECO:0000313" key="2">
    <source>
        <dbReference type="EMBL" id="MCA9397572.1"/>
    </source>
</evidence>
<feature type="transmembrane region" description="Helical" evidence="1">
    <location>
        <begin position="445"/>
        <end position="463"/>
    </location>
</feature>
<evidence type="ECO:0000256" key="1">
    <source>
        <dbReference type="SAM" id="Phobius"/>
    </source>
</evidence>
<accession>A0A955RWY6</accession>
<dbReference type="AlphaFoldDB" id="A0A955RWY6"/>
<comment type="caution">
    <text evidence="2">The sequence shown here is derived from an EMBL/GenBank/DDBJ whole genome shotgun (WGS) entry which is preliminary data.</text>
</comment>
<evidence type="ECO:0000313" key="3">
    <source>
        <dbReference type="Proteomes" id="UP000699691"/>
    </source>
</evidence>
<reference evidence="2" key="2">
    <citation type="journal article" date="2021" name="Microbiome">
        <title>Successional dynamics and alternative stable states in a saline activated sludge microbial community over 9 years.</title>
        <authorList>
            <person name="Wang Y."/>
            <person name="Ye J."/>
            <person name="Ju F."/>
            <person name="Liu L."/>
            <person name="Boyd J.A."/>
            <person name="Deng Y."/>
            <person name="Parks D.H."/>
            <person name="Jiang X."/>
            <person name="Yin X."/>
            <person name="Woodcroft B.J."/>
            <person name="Tyson G.W."/>
            <person name="Hugenholtz P."/>
            <person name="Polz M.F."/>
            <person name="Zhang T."/>
        </authorList>
    </citation>
    <scope>NUCLEOTIDE SEQUENCE</scope>
    <source>
        <strain evidence="2">HKST-UBA02</strain>
    </source>
</reference>
<keyword evidence="1" id="KW-0812">Transmembrane</keyword>
<sequence length="468" mass="52597">VYHAINNLYTELKCEGSPLDCHMRLVFGELLSERDLDFDFEGSTYNLLQKNGYIGQQADIMTILMSGFLGRATDMTYMAEVTEPRARILLVMQEFNTFIRLSTTNMGEFCIEENYPDWVVSLVSEIYARVFPTASELSTGQKFALFCLAAMMVSVPIAQAIRPFQNLHPPQPNDPLPSHPVTHYGVAMQAEQGTDTCTPSTITTASGDTLYQLWQQYGQGIEYQVFQDRVLGANPEAFNSRDPNQLYANVPLEINPCTEPTPTTGDSPLGSATEPNRYYESTASFHVGGIGLLLDDPLAGESLNTYFIHELTIATVEAIREYLGENESSTLDYDDFQTNLVLELTGNPIMLDEKTHEEIVNSIVKALQKTNGTVPLHREELDRIMNGTSIAPSDKRFLRQYLELMYQIRIFGGESPVSAREELQKIFDAVSPIYVQQWEVTKKKIVSGTFAAGLFIVFLFGLYRNRKK</sequence>
<organism evidence="2 3">
    <name type="scientific">candidate division WWE3 bacterium</name>
    <dbReference type="NCBI Taxonomy" id="2053526"/>
    <lineage>
        <taxon>Bacteria</taxon>
        <taxon>Katanobacteria</taxon>
    </lineage>
</organism>
<keyword evidence="1" id="KW-1133">Transmembrane helix</keyword>
<name>A0A955RWY6_UNCKA</name>
<dbReference type="Proteomes" id="UP000699691">
    <property type="component" value="Unassembled WGS sequence"/>
</dbReference>
<dbReference type="EMBL" id="JAGQKY010000068">
    <property type="protein sequence ID" value="MCA9397572.1"/>
    <property type="molecule type" value="Genomic_DNA"/>
</dbReference>
<reference evidence="2" key="1">
    <citation type="submission" date="2020-04" db="EMBL/GenBank/DDBJ databases">
        <authorList>
            <person name="Zhang T."/>
        </authorList>
    </citation>
    <scope>NUCLEOTIDE SEQUENCE</scope>
    <source>
        <strain evidence="2">HKST-UBA02</strain>
    </source>
</reference>
<proteinExistence type="predicted"/>
<feature type="non-terminal residue" evidence="2">
    <location>
        <position position="1"/>
    </location>
</feature>
<gene>
    <name evidence="2" type="ORF">KC573_01980</name>
</gene>
<evidence type="ECO:0008006" key="4">
    <source>
        <dbReference type="Google" id="ProtNLM"/>
    </source>
</evidence>
<protein>
    <recommendedName>
        <fullName evidence="4">LysM domain-containing protein</fullName>
    </recommendedName>
</protein>
<keyword evidence="1" id="KW-0472">Membrane</keyword>